<name>A0A9P5WXE5_9AGAR</name>
<proteinExistence type="predicted"/>
<evidence type="ECO:0000313" key="2">
    <source>
        <dbReference type="Proteomes" id="UP000807342"/>
    </source>
</evidence>
<keyword evidence="2" id="KW-1185">Reference proteome</keyword>
<reference evidence="1" key="1">
    <citation type="submission" date="2020-11" db="EMBL/GenBank/DDBJ databases">
        <authorList>
            <consortium name="DOE Joint Genome Institute"/>
            <person name="Ahrendt S."/>
            <person name="Riley R."/>
            <person name="Andreopoulos W."/>
            <person name="Labutti K."/>
            <person name="Pangilinan J."/>
            <person name="Ruiz-Duenas F.J."/>
            <person name="Barrasa J.M."/>
            <person name="Sanchez-Garcia M."/>
            <person name="Camarero S."/>
            <person name="Miyauchi S."/>
            <person name="Serrano A."/>
            <person name="Linde D."/>
            <person name="Babiker R."/>
            <person name="Drula E."/>
            <person name="Ayuso-Fernandez I."/>
            <person name="Pacheco R."/>
            <person name="Padilla G."/>
            <person name="Ferreira P."/>
            <person name="Barriuso J."/>
            <person name="Kellner H."/>
            <person name="Castanera R."/>
            <person name="Alfaro M."/>
            <person name="Ramirez L."/>
            <person name="Pisabarro A.G."/>
            <person name="Kuo A."/>
            <person name="Tritt A."/>
            <person name="Lipzen A."/>
            <person name="He G."/>
            <person name="Yan M."/>
            <person name="Ng V."/>
            <person name="Cullen D."/>
            <person name="Martin F."/>
            <person name="Rosso M.-N."/>
            <person name="Henrissat B."/>
            <person name="Hibbett D."/>
            <person name="Martinez A.T."/>
            <person name="Grigoriev I.V."/>
        </authorList>
    </citation>
    <scope>NUCLEOTIDE SEQUENCE</scope>
    <source>
        <strain evidence="1">MF-IS2</strain>
    </source>
</reference>
<organism evidence="1 2">
    <name type="scientific">Macrolepiota fuliginosa MF-IS2</name>
    <dbReference type="NCBI Taxonomy" id="1400762"/>
    <lineage>
        <taxon>Eukaryota</taxon>
        <taxon>Fungi</taxon>
        <taxon>Dikarya</taxon>
        <taxon>Basidiomycota</taxon>
        <taxon>Agaricomycotina</taxon>
        <taxon>Agaricomycetes</taxon>
        <taxon>Agaricomycetidae</taxon>
        <taxon>Agaricales</taxon>
        <taxon>Agaricineae</taxon>
        <taxon>Agaricaceae</taxon>
        <taxon>Macrolepiota</taxon>
    </lineage>
</organism>
<dbReference type="AlphaFoldDB" id="A0A9P5WXE5"/>
<accession>A0A9P5WXE5</accession>
<dbReference type="EMBL" id="MU153760">
    <property type="protein sequence ID" value="KAF9439649.1"/>
    <property type="molecule type" value="Genomic_DNA"/>
</dbReference>
<comment type="caution">
    <text evidence="1">The sequence shown here is derived from an EMBL/GenBank/DDBJ whole genome shotgun (WGS) entry which is preliminary data.</text>
</comment>
<dbReference type="Proteomes" id="UP000807342">
    <property type="component" value="Unassembled WGS sequence"/>
</dbReference>
<protein>
    <submittedName>
        <fullName evidence="1">Uncharacterized protein</fullName>
    </submittedName>
</protein>
<sequence length="110" mass="11996">MTEFAVAQVPSTSDLDIIKATLSGRLLGACVCIPVSQSFIKIMDVPFFKPGMTKPLTSAEVGCQLQCSIIPSEYVVHWCFVQNSPKAEFTMVWLNLSDSQQGTHASQLIS</sequence>
<evidence type="ECO:0000313" key="1">
    <source>
        <dbReference type="EMBL" id="KAF9439649.1"/>
    </source>
</evidence>
<gene>
    <name evidence="1" type="ORF">P691DRAFT_769224</name>
</gene>